<evidence type="ECO:0000313" key="2">
    <source>
        <dbReference type="Ensembl" id="ENSATEP00000022732.2"/>
    </source>
</evidence>
<dbReference type="PANTHER" id="PTHR45784">
    <property type="entry name" value="C-TYPE LECTIN DOMAIN FAMILY 20 MEMBER A-RELATED"/>
    <property type="match status" value="1"/>
</dbReference>
<dbReference type="Proteomes" id="UP000265040">
    <property type="component" value="Chromosome 8"/>
</dbReference>
<dbReference type="STRING" id="64144.ENSATEP00000022732"/>
<sequence>MWAAGKPRSLKIFSGTAGTQNTSNFIFVNQSMTWKEAQSYCRVHYTDLASVRNQAENDQMKMIITQNQNTWIGLYRNSWAWSDGSPYSFSNWGTSQTPSGTATDACLNSYYGQWIIRDCTSRNFFACYASKLNLDLHRL</sequence>
<dbReference type="PANTHER" id="PTHR45784:SF3">
    <property type="entry name" value="C-TYPE LECTIN DOMAIN FAMILY 4 MEMBER K-LIKE-RELATED"/>
    <property type="match status" value="1"/>
</dbReference>
<gene>
    <name evidence="2" type="primary">RS1</name>
</gene>
<dbReference type="AlphaFoldDB" id="A0A3Q1IM03"/>
<proteinExistence type="predicted"/>
<keyword evidence="3" id="KW-1185">Reference proteome</keyword>
<protein>
    <recommendedName>
        <fullName evidence="1">C-type lectin domain-containing protein</fullName>
    </recommendedName>
</protein>
<dbReference type="SUPFAM" id="SSF56436">
    <property type="entry name" value="C-type lectin-like"/>
    <property type="match status" value="1"/>
</dbReference>
<evidence type="ECO:0000259" key="1">
    <source>
        <dbReference type="PROSITE" id="PS50041"/>
    </source>
</evidence>
<dbReference type="InParanoid" id="A0A3Q1IM03"/>
<reference evidence="2" key="1">
    <citation type="submission" date="2021-04" db="EMBL/GenBank/DDBJ databases">
        <authorList>
            <consortium name="Wellcome Sanger Institute Data Sharing"/>
        </authorList>
    </citation>
    <scope>NUCLEOTIDE SEQUENCE [LARGE SCALE GENOMIC DNA]</scope>
</reference>
<dbReference type="PROSITE" id="PS50041">
    <property type="entry name" value="C_TYPE_LECTIN_2"/>
    <property type="match status" value="1"/>
</dbReference>
<reference evidence="2" key="2">
    <citation type="submission" date="2025-08" db="UniProtKB">
        <authorList>
            <consortium name="Ensembl"/>
        </authorList>
    </citation>
    <scope>IDENTIFICATION</scope>
</reference>
<dbReference type="InterPro" id="IPR001304">
    <property type="entry name" value="C-type_lectin-like"/>
</dbReference>
<evidence type="ECO:0000313" key="3">
    <source>
        <dbReference type="Proteomes" id="UP000265040"/>
    </source>
</evidence>
<dbReference type="OrthoDB" id="8950604at2759"/>
<dbReference type="InterPro" id="IPR016186">
    <property type="entry name" value="C-type_lectin-like/link_sf"/>
</dbReference>
<dbReference type="Ensembl" id="ENSATET00000023102.2">
    <property type="protein sequence ID" value="ENSATEP00000022732.2"/>
    <property type="gene ID" value="ENSATEG00000015784.2"/>
</dbReference>
<dbReference type="Pfam" id="PF00059">
    <property type="entry name" value="Lectin_C"/>
    <property type="match status" value="1"/>
</dbReference>
<dbReference type="Gene3D" id="3.10.100.10">
    <property type="entry name" value="Mannose-Binding Protein A, subunit A"/>
    <property type="match status" value="1"/>
</dbReference>
<reference evidence="2" key="3">
    <citation type="submission" date="2025-09" db="UniProtKB">
        <authorList>
            <consortium name="Ensembl"/>
        </authorList>
    </citation>
    <scope>IDENTIFICATION</scope>
</reference>
<name>A0A3Q1IM03_ANATE</name>
<dbReference type="SMART" id="SM00034">
    <property type="entry name" value="CLECT"/>
    <property type="match status" value="1"/>
</dbReference>
<organism evidence="2 3">
    <name type="scientific">Anabas testudineus</name>
    <name type="common">Climbing perch</name>
    <name type="synonym">Anthias testudineus</name>
    <dbReference type="NCBI Taxonomy" id="64144"/>
    <lineage>
        <taxon>Eukaryota</taxon>
        <taxon>Metazoa</taxon>
        <taxon>Chordata</taxon>
        <taxon>Craniata</taxon>
        <taxon>Vertebrata</taxon>
        <taxon>Euteleostomi</taxon>
        <taxon>Actinopterygii</taxon>
        <taxon>Neopterygii</taxon>
        <taxon>Teleostei</taxon>
        <taxon>Neoteleostei</taxon>
        <taxon>Acanthomorphata</taxon>
        <taxon>Anabantaria</taxon>
        <taxon>Anabantiformes</taxon>
        <taxon>Anabantoidei</taxon>
        <taxon>Anabantidae</taxon>
        <taxon>Anabas</taxon>
    </lineage>
</organism>
<dbReference type="GeneTree" id="ENSGT01100000263473"/>
<feature type="domain" description="C-type lectin" evidence="1">
    <location>
        <begin position="20"/>
        <end position="128"/>
    </location>
</feature>
<dbReference type="InterPro" id="IPR016187">
    <property type="entry name" value="CTDL_fold"/>
</dbReference>
<accession>A0A3Q1IM03</accession>